<protein>
    <submittedName>
        <fullName evidence="1">Sporulation protein YabP</fullName>
    </submittedName>
</protein>
<evidence type="ECO:0000313" key="2">
    <source>
        <dbReference type="Proteomes" id="UP000518605"/>
    </source>
</evidence>
<dbReference type="Proteomes" id="UP000518605">
    <property type="component" value="Unassembled WGS sequence"/>
</dbReference>
<dbReference type="AlphaFoldDB" id="A0A7W5CE88"/>
<dbReference type="GO" id="GO:0030435">
    <property type="term" value="P:sporulation resulting in formation of a cellular spore"/>
    <property type="evidence" value="ECO:0007669"/>
    <property type="project" value="InterPro"/>
</dbReference>
<evidence type="ECO:0000313" key="1">
    <source>
        <dbReference type="EMBL" id="MBB3156080.1"/>
    </source>
</evidence>
<dbReference type="Pfam" id="PF07873">
    <property type="entry name" value="YabP"/>
    <property type="match status" value="1"/>
</dbReference>
<comment type="caution">
    <text evidence="1">The sequence shown here is derived from an EMBL/GenBank/DDBJ whole genome shotgun (WGS) entry which is preliminary data.</text>
</comment>
<accession>A0A7W5CE88</accession>
<dbReference type="InterPro" id="IPR022476">
    <property type="entry name" value="Spore_YabP/YqfC"/>
</dbReference>
<dbReference type="InterPro" id="IPR012504">
    <property type="entry name" value="Spore_YabP"/>
</dbReference>
<name>A0A7W5CE88_9BACL</name>
<dbReference type="EMBL" id="JACHXW010000032">
    <property type="protein sequence ID" value="MBB3156080.1"/>
    <property type="molecule type" value="Genomic_DNA"/>
</dbReference>
<dbReference type="NCBIfam" id="TIGR02892">
    <property type="entry name" value="spore_yabP"/>
    <property type="match status" value="1"/>
</dbReference>
<gene>
    <name evidence="1" type="ORF">FHS16_006200</name>
</gene>
<proteinExistence type="predicted"/>
<sequence length="131" mass="14671">MCLPLSYIQRKPHAAPLQACWQPFAPRHVKEAEDESMVDQGKGQKRQEVKMLNRKLLELTGVVNVESFDSEEFLLETELGFLAVKGQNLHMKHLSLEQGMVAIEGLVHSLAYMDGSNASSKSKGLFGKLFK</sequence>
<organism evidence="1 2">
    <name type="scientific">Paenibacillus endophyticus</name>
    <dbReference type="NCBI Taxonomy" id="1294268"/>
    <lineage>
        <taxon>Bacteria</taxon>
        <taxon>Bacillati</taxon>
        <taxon>Bacillota</taxon>
        <taxon>Bacilli</taxon>
        <taxon>Bacillales</taxon>
        <taxon>Paenibacillaceae</taxon>
        <taxon>Paenibacillus</taxon>
    </lineage>
</organism>
<keyword evidence="2" id="KW-1185">Reference proteome</keyword>
<reference evidence="1 2" key="1">
    <citation type="submission" date="2020-08" db="EMBL/GenBank/DDBJ databases">
        <title>Genomic Encyclopedia of Type Strains, Phase III (KMG-III): the genomes of soil and plant-associated and newly described type strains.</title>
        <authorList>
            <person name="Whitman W."/>
        </authorList>
    </citation>
    <scope>NUCLEOTIDE SEQUENCE [LARGE SCALE GENOMIC DNA]</scope>
    <source>
        <strain evidence="1 2">CECT 8234</strain>
    </source>
</reference>
<dbReference type="Gene3D" id="2.60.40.2000">
    <property type="match status" value="1"/>
</dbReference>
<dbReference type="InterPro" id="IPR038705">
    <property type="entry name" value="YabP_sf"/>
</dbReference>